<sequence length="95" mass="11089">MTQHPFNALIDKLLRYGSTRAGICLIICRIQHDPNRLTRNCRFSCIEIFYRKYDAILEILAVMCLRPRQRCRTPNFYLLGGLCQSHHAGAHKRPC</sequence>
<keyword evidence="2" id="KW-1185">Reference proteome</keyword>
<accession>A0A9P6RLZ4</accession>
<evidence type="ECO:0000313" key="1">
    <source>
        <dbReference type="EMBL" id="KAG0323272.1"/>
    </source>
</evidence>
<dbReference type="Proteomes" id="UP000823405">
    <property type="component" value="Unassembled WGS sequence"/>
</dbReference>
<reference evidence="1" key="1">
    <citation type="journal article" date="2020" name="Fungal Divers.">
        <title>Resolving the Mortierellaceae phylogeny through synthesis of multi-gene phylogenetics and phylogenomics.</title>
        <authorList>
            <person name="Vandepol N."/>
            <person name="Liber J."/>
            <person name="Desiro A."/>
            <person name="Na H."/>
            <person name="Kennedy M."/>
            <person name="Barry K."/>
            <person name="Grigoriev I.V."/>
            <person name="Miller A.N."/>
            <person name="O'Donnell K."/>
            <person name="Stajich J.E."/>
            <person name="Bonito G."/>
        </authorList>
    </citation>
    <scope>NUCLEOTIDE SEQUENCE</scope>
    <source>
        <strain evidence="1">NVP60</strain>
    </source>
</reference>
<dbReference type="AlphaFoldDB" id="A0A9P6RLZ4"/>
<organism evidence="1 2">
    <name type="scientific">Linnemannia gamsii</name>
    <dbReference type="NCBI Taxonomy" id="64522"/>
    <lineage>
        <taxon>Eukaryota</taxon>
        <taxon>Fungi</taxon>
        <taxon>Fungi incertae sedis</taxon>
        <taxon>Mucoromycota</taxon>
        <taxon>Mortierellomycotina</taxon>
        <taxon>Mortierellomycetes</taxon>
        <taxon>Mortierellales</taxon>
        <taxon>Mortierellaceae</taxon>
        <taxon>Linnemannia</taxon>
    </lineage>
</organism>
<proteinExistence type="predicted"/>
<evidence type="ECO:0000313" key="2">
    <source>
        <dbReference type="Proteomes" id="UP000823405"/>
    </source>
</evidence>
<gene>
    <name evidence="1" type="ORF">BGZ97_011023</name>
</gene>
<comment type="caution">
    <text evidence="1">The sequence shown here is derived from an EMBL/GenBank/DDBJ whole genome shotgun (WGS) entry which is preliminary data.</text>
</comment>
<name>A0A9P6RLZ4_9FUNG</name>
<dbReference type="EMBL" id="JAAAIN010000006">
    <property type="protein sequence ID" value="KAG0323272.1"/>
    <property type="molecule type" value="Genomic_DNA"/>
</dbReference>
<protein>
    <submittedName>
        <fullName evidence="1">Uncharacterized protein</fullName>
    </submittedName>
</protein>